<feature type="domain" description="DUF397" evidence="1">
    <location>
        <begin position="6"/>
        <end position="59"/>
    </location>
</feature>
<dbReference type="InterPro" id="IPR007278">
    <property type="entry name" value="DUF397"/>
</dbReference>
<accession>A0ABP6CDG9</accession>
<dbReference type="Proteomes" id="UP001501509">
    <property type="component" value="Unassembled WGS sequence"/>
</dbReference>
<dbReference type="Pfam" id="PF04149">
    <property type="entry name" value="DUF397"/>
    <property type="match status" value="1"/>
</dbReference>
<comment type="caution">
    <text evidence="2">The sequence shown here is derived from an EMBL/GenBank/DDBJ whole genome shotgun (WGS) entry which is preliminary data.</text>
</comment>
<dbReference type="EMBL" id="BAAATD010000007">
    <property type="protein sequence ID" value="GAA2610749.1"/>
    <property type="molecule type" value="Genomic_DNA"/>
</dbReference>
<organism evidence="2 3">
    <name type="scientific">Actinomadura fulvescens</name>
    <dbReference type="NCBI Taxonomy" id="46160"/>
    <lineage>
        <taxon>Bacteria</taxon>
        <taxon>Bacillati</taxon>
        <taxon>Actinomycetota</taxon>
        <taxon>Actinomycetes</taxon>
        <taxon>Streptosporangiales</taxon>
        <taxon>Thermomonosporaceae</taxon>
        <taxon>Actinomadura</taxon>
    </lineage>
</organism>
<proteinExistence type="predicted"/>
<evidence type="ECO:0000313" key="3">
    <source>
        <dbReference type="Proteomes" id="UP001501509"/>
    </source>
</evidence>
<gene>
    <name evidence="2" type="ORF">GCM10010411_51460</name>
</gene>
<keyword evidence="3" id="KW-1185">Reference proteome</keyword>
<sequence length="66" mass="7132">MMRTSLVWRKSSRSQGGGTECVEVAKLPGACGVRDSKDPTGPVLTFAPDEWARFLGTIKAESHDLP</sequence>
<protein>
    <submittedName>
        <fullName evidence="2">DUF397 domain-containing protein</fullName>
    </submittedName>
</protein>
<reference evidence="3" key="1">
    <citation type="journal article" date="2019" name="Int. J. Syst. Evol. Microbiol.">
        <title>The Global Catalogue of Microorganisms (GCM) 10K type strain sequencing project: providing services to taxonomists for standard genome sequencing and annotation.</title>
        <authorList>
            <consortium name="The Broad Institute Genomics Platform"/>
            <consortium name="The Broad Institute Genome Sequencing Center for Infectious Disease"/>
            <person name="Wu L."/>
            <person name="Ma J."/>
        </authorList>
    </citation>
    <scope>NUCLEOTIDE SEQUENCE [LARGE SCALE GENOMIC DNA]</scope>
    <source>
        <strain evidence="3">JCM 6833</strain>
    </source>
</reference>
<evidence type="ECO:0000259" key="1">
    <source>
        <dbReference type="Pfam" id="PF04149"/>
    </source>
</evidence>
<evidence type="ECO:0000313" key="2">
    <source>
        <dbReference type="EMBL" id="GAA2610749.1"/>
    </source>
</evidence>
<name>A0ABP6CDG9_9ACTN</name>